<comment type="subcellular location">
    <subcellularLocation>
        <location evidence="1">Membrane</location>
        <topology evidence="1">Single-pass membrane protein</topology>
    </subcellularLocation>
</comment>
<keyword evidence="6 8" id="KW-0472">Membrane</keyword>
<evidence type="ECO:0000259" key="9">
    <source>
        <dbReference type="Pfam" id="PF13839"/>
    </source>
</evidence>
<evidence type="ECO:0000256" key="7">
    <source>
        <dbReference type="SAM" id="MobiDB-lite"/>
    </source>
</evidence>
<feature type="transmembrane region" description="Helical" evidence="8">
    <location>
        <begin position="28"/>
        <end position="51"/>
    </location>
</feature>
<feature type="domain" description="Trichome birefringence-like C-terminal" evidence="9">
    <location>
        <begin position="314"/>
        <end position="414"/>
    </location>
</feature>
<keyword evidence="5 8" id="KW-1133">Transmembrane helix</keyword>
<dbReference type="AlphaFoldDB" id="A0A4Y7JL35"/>
<protein>
    <submittedName>
        <fullName evidence="11">Uncharacterized protein</fullName>
    </submittedName>
</protein>
<proteinExistence type="inferred from homology"/>
<organism evidence="11 12">
    <name type="scientific">Papaver somniferum</name>
    <name type="common">Opium poppy</name>
    <dbReference type="NCBI Taxonomy" id="3469"/>
    <lineage>
        <taxon>Eukaryota</taxon>
        <taxon>Viridiplantae</taxon>
        <taxon>Streptophyta</taxon>
        <taxon>Embryophyta</taxon>
        <taxon>Tracheophyta</taxon>
        <taxon>Spermatophyta</taxon>
        <taxon>Magnoliopsida</taxon>
        <taxon>Ranunculales</taxon>
        <taxon>Papaveraceae</taxon>
        <taxon>Papaveroideae</taxon>
        <taxon>Papaver</taxon>
    </lineage>
</organism>
<dbReference type="GO" id="GO:0016020">
    <property type="term" value="C:membrane"/>
    <property type="evidence" value="ECO:0007669"/>
    <property type="project" value="UniProtKB-SubCell"/>
</dbReference>
<feature type="domain" description="Trichome birefringence-like C-terminal" evidence="9">
    <location>
        <begin position="237"/>
        <end position="310"/>
    </location>
</feature>
<dbReference type="GO" id="GO:0016413">
    <property type="term" value="F:O-acetyltransferase activity"/>
    <property type="evidence" value="ECO:0007669"/>
    <property type="project" value="InterPro"/>
</dbReference>
<dbReference type="InterPro" id="IPR029962">
    <property type="entry name" value="TBL"/>
</dbReference>
<dbReference type="PANTHER" id="PTHR32285">
    <property type="entry name" value="PROTEIN TRICHOME BIREFRINGENCE-LIKE 9-RELATED"/>
    <property type="match status" value="1"/>
</dbReference>
<evidence type="ECO:0000256" key="2">
    <source>
        <dbReference type="ARBA" id="ARBA00007727"/>
    </source>
</evidence>
<dbReference type="GO" id="GO:0005794">
    <property type="term" value="C:Golgi apparatus"/>
    <property type="evidence" value="ECO:0007669"/>
    <property type="project" value="TreeGrafter"/>
</dbReference>
<name>A0A4Y7JL35_PAPSO</name>
<evidence type="ECO:0000313" key="11">
    <source>
        <dbReference type="EMBL" id="RZC60459.1"/>
    </source>
</evidence>
<feature type="compositionally biased region" description="Polar residues" evidence="7">
    <location>
        <begin position="108"/>
        <end position="134"/>
    </location>
</feature>
<dbReference type="InterPro" id="IPR025846">
    <property type="entry name" value="TBL_N"/>
</dbReference>
<evidence type="ECO:0000259" key="10">
    <source>
        <dbReference type="Pfam" id="PF14416"/>
    </source>
</evidence>
<accession>A0A4Y7JL35</accession>
<feature type="compositionally biased region" description="Basic and acidic residues" evidence="7">
    <location>
        <begin position="146"/>
        <end position="158"/>
    </location>
</feature>
<gene>
    <name evidence="11" type="ORF">C5167_022227</name>
</gene>
<keyword evidence="12" id="KW-1185">Reference proteome</keyword>
<comment type="similarity">
    <text evidence="2">Belongs to the PC-esterase family. TBL subfamily.</text>
</comment>
<keyword evidence="3 8" id="KW-0812">Transmembrane</keyword>
<dbReference type="Pfam" id="PF13839">
    <property type="entry name" value="PC-Esterase"/>
    <property type="match status" value="2"/>
</dbReference>
<evidence type="ECO:0000256" key="5">
    <source>
        <dbReference type="ARBA" id="ARBA00022989"/>
    </source>
</evidence>
<feature type="domain" description="Trichome birefringence-like N-terminal" evidence="10">
    <location>
        <begin position="170"/>
        <end position="219"/>
    </location>
</feature>
<dbReference type="PANTHER" id="PTHR32285:SF213">
    <property type="entry name" value="PROTEIN TRICHOME BIREFRINGENCE-LIKE 11"/>
    <property type="match status" value="1"/>
</dbReference>
<keyword evidence="4" id="KW-0735">Signal-anchor</keyword>
<feature type="region of interest" description="Disordered" evidence="7">
    <location>
        <begin position="108"/>
        <end position="162"/>
    </location>
</feature>
<dbReference type="InterPro" id="IPR026057">
    <property type="entry name" value="TBL_C"/>
</dbReference>
<dbReference type="Proteomes" id="UP000316621">
    <property type="component" value="Chromosome 5"/>
</dbReference>
<evidence type="ECO:0000256" key="3">
    <source>
        <dbReference type="ARBA" id="ARBA00022692"/>
    </source>
</evidence>
<evidence type="ECO:0000313" key="12">
    <source>
        <dbReference type="Proteomes" id="UP000316621"/>
    </source>
</evidence>
<dbReference type="EMBL" id="CM010719">
    <property type="protein sequence ID" value="RZC60459.1"/>
    <property type="molecule type" value="Genomic_DNA"/>
</dbReference>
<evidence type="ECO:0000256" key="8">
    <source>
        <dbReference type="SAM" id="Phobius"/>
    </source>
</evidence>
<reference evidence="11 12" key="1">
    <citation type="journal article" date="2018" name="Science">
        <title>The opium poppy genome and morphinan production.</title>
        <authorList>
            <person name="Guo L."/>
            <person name="Winzer T."/>
            <person name="Yang X."/>
            <person name="Li Y."/>
            <person name="Ning Z."/>
            <person name="He Z."/>
            <person name="Teodor R."/>
            <person name="Lu Y."/>
            <person name="Bowser T.A."/>
            <person name="Graham I.A."/>
            <person name="Ye K."/>
        </authorList>
    </citation>
    <scope>NUCLEOTIDE SEQUENCE [LARGE SCALE GENOMIC DNA]</scope>
    <source>
        <strain evidence="12">cv. HN1</strain>
        <tissue evidence="11">Leaves</tissue>
    </source>
</reference>
<dbReference type="Pfam" id="PF14416">
    <property type="entry name" value="PMR5N"/>
    <property type="match status" value="1"/>
</dbReference>
<feature type="compositionally biased region" description="Low complexity" evidence="7">
    <location>
        <begin position="135"/>
        <end position="145"/>
    </location>
</feature>
<evidence type="ECO:0000256" key="6">
    <source>
        <dbReference type="ARBA" id="ARBA00023136"/>
    </source>
</evidence>
<dbReference type="Gramene" id="RZC60459">
    <property type="protein sequence ID" value="RZC60459"/>
    <property type="gene ID" value="C5167_022227"/>
</dbReference>
<evidence type="ECO:0000256" key="4">
    <source>
        <dbReference type="ARBA" id="ARBA00022968"/>
    </source>
</evidence>
<sequence length="428" mass="48462">MRKLRLTEKLCHLLETSSHHRSKRKASLNVLFGFGFVFGASVLVLTAIIMFPSISSSIINPVLQNNYVKPEEQYSSSTTISIGIPAASPELSSNFTFDELSDTNLTETSFEGTHVGPNNLTTSEELLGTNKDNVTTTSSNLSSDGDSSRPNDEKKQSDVDEDVDQYSYSDCDMFEGEWLKVEDRNLYYPPGSCPYLTRQSFSCQDNGRPDDQYLQWQWEWLSKQTNPRCNDIPSILNATDFLDYNCTIVFVWSSFLVHETNPISRRNNSLLIQEPETLRLDLIDDIVASVYRDADVIVFDSFHWWVDAKTNNGGGRWNTGGHCNLETEPIMSNETYVPSFPREVKILENTLRKMKTPVIYLNVSKLTYYRADAHPSAYAKNLTAEERIAAMNFQDCSHWCLPGVPDTWNELLYASLLKAGKGSFGGRY</sequence>
<evidence type="ECO:0000256" key="1">
    <source>
        <dbReference type="ARBA" id="ARBA00004167"/>
    </source>
</evidence>